<dbReference type="Proteomes" id="UP001169066">
    <property type="component" value="Unassembled WGS sequence"/>
</dbReference>
<proteinExistence type="predicted"/>
<evidence type="ECO:0000313" key="1">
    <source>
        <dbReference type="EMBL" id="MDM5264702.1"/>
    </source>
</evidence>
<gene>
    <name evidence="1" type="ORF">PF327_10895</name>
</gene>
<evidence type="ECO:0000313" key="2">
    <source>
        <dbReference type="Proteomes" id="UP001169066"/>
    </source>
</evidence>
<comment type="caution">
    <text evidence="1">The sequence shown here is derived from an EMBL/GenBank/DDBJ whole genome shotgun (WGS) entry which is preliminary data.</text>
</comment>
<protein>
    <recommendedName>
        <fullName evidence="3">Helix-turn-helix domain-containing protein</fullName>
    </recommendedName>
</protein>
<evidence type="ECO:0008006" key="3">
    <source>
        <dbReference type="Google" id="ProtNLM"/>
    </source>
</evidence>
<organism evidence="1 2">
    <name type="scientific">Sulfurovum xiamenensis</name>
    <dbReference type="NCBI Taxonomy" id="3019066"/>
    <lineage>
        <taxon>Bacteria</taxon>
        <taxon>Pseudomonadati</taxon>
        <taxon>Campylobacterota</taxon>
        <taxon>Epsilonproteobacteria</taxon>
        <taxon>Campylobacterales</taxon>
        <taxon>Sulfurovaceae</taxon>
        <taxon>Sulfurovum</taxon>
    </lineage>
</organism>
<keyword evidence="2" id="KW-1185">Reference proteome</keyword>
<accession>A0ABT7QUE1</accession>
<sequence length="82" mass="9507">MNYKQDQKPLKNYRLTGMRKKALQMMQGGIRLSELKGLRMGLGSSLRTRISELRAMGYDIRDEFVKAPSGARFKEYFMVVSK</sequence>
<dbReference type="EMBL" id="JAQIBC010000012">
    <property type="protein sequence ID" value="MDM5264702.1"/>
    <property type="molecule type" value="Genomic_DNA"/>
</dbReference>
<name>A0ABT7QUE1_9BACT</name>
<reference evidence="1" key="1">
    <citation type="submission" date="2023-01" db="EMBL/GenBank/DDBJ databases">
        <title>Sulfurovum sp. XTW-4 genome assembly.</title>
        <authorList>
            <person name="Wang J."/>
        </authorList>
    </citation>
    <scope>NUCLEOTIDE SEQUENCE</scope>
    <source>
        <strain evidence="1">XTW-4</strain>
    </source>
</reference>
<dbReference type="RefSeq" id="WP_289402602.1">
    <property type="nucleotide sequence ID" value="NZ_JAQIBC010000012.1"/>
</dbReference>